<dbReference type="Proteomes" id="UP000325558">
    <property type="component" value="Unassembled WGS sequence"/>
</dbReference>
<name>A0A5N6YMB8_9EURO</name>
<dbReference type="AlphaFoldDB" id="A0A5N6YMB8"/>
<organism evidence="1">
    <name type="scientific">Aspergillus arachidicola</name>
    <dbReference type="NCBI Taxonomy" id="656916"/>
    <lineage>
        <taxon>Eukaryota</taxon>
        <taxon>Fungi</taxon>
        <taxon>Dikarya</taxon>
        <taxon>Ascomycota</taxon>
        <taxon>Pezizomycotina</taxon>
        <taxon>Eurotiomycetes</taxon>
        <taxon>Eurotiomycetidae</taxon>
        <taxon>Eurotiales</taxon>
        <taxon>Aspergillaceae</taxon>
        <taxon>Aspergillus</taxon>
        <taxon>Aspergillus subgen. Circumdati</taxon>
    </lineage>
</organism>
<accession>A0A5N6YMB8</accession>
<proteinExistence type="predicted"/>
<sequence>MFLRQEAQSRVEEERQCAVENDTFGSDYAAVFATFGKYLVGQDVDDADPDEEGWVWDLICWIRAVCAGCPVIAGYALARSEDKPLNVPFSPCVQVVSIANLDYTNGAQHW</sequence>
<gene>
    <name evidence="1" type="ORF">BDV24DRAFT_158585</name>
</gene>
<protein>
    <submittedName>
        <fullName evidence="1">Uncharacterized protein</fullName>
    </submittedName>
</protein>
<evidence type="ECO:0000313" key="1">
    <source>
        <dbReference type="EMBL" id="KAE8346348.1"/>
    </source>
</evidence>
<reference evidence="1" key="1">
    <citation type="submission" date="2019-04" db="EMBL/GenBank/DDBJ databases">
        <title>Friends and foes A comparative genomics study of 23 Aspergillus species from section Flavi.</title>
        <authorList>
            <consortium name="DOE Joint Genome Institute"/>
            <person name="Kjaerbolling I."/>
            <person name="Vesth T."/>
            <person name="Frisvad J.C."/>
            <person name="Nybo J.L."/>
            <person name="Theobald S."/>
            <person name="Kildgaard S."/>
            <person name="Isbrandt T."/>
            <person name="Kuo A."/>
            <person name="Sato A."/>
            <person name="Lyhne E.K."/>
            <person name="Kogle M.E."/>
            <person name="Wiebenga A."/>
            <person name="Kun R.S."/>
            <person name="Lubbers R.J."/>
            <person name="Makela M.R."/>
            <person name="Barry K."/>
            <person name="Chovatia M."/>
            <person name="Clum A."/>
            <person name="Daum C."/>
            <person name="Haridas S."/>
            <person name="He G."/>
            <person name="LaButti K."/>
            <person name="Lipzen A."/>
            <person name="Mondo S."/>
            <person name="Riley R."/>
            <person name="Salamov A."/>
            <person name="Simmons B.A."/>
            <person name="Magnuson J.K."/>
            <person name="Henrissat B."/>
            <person name="Mortensen U.H."/>
            <person name="Larsen T.O."/>
            <person name="Devries R.P."/>
            <person name="Grigoriev I.V."/>
            <person name="Machida M."/>
            <person name="Baker S.E."/>
            <person name="Andersen M.R."/>
        </authorList>
    </citation>
    <scope>NUCLEOTIDE SEQUENCE</scope>
    <source>
        <strain evidence="1">CBS 117612</strain>
    </source>
</reference>
<dbReference type="EMBL" id="ML737116">
    <property type="protein sequence ID" value="KAE8346348.1"/>
    <property type="molecule type" value="Genomic_DNA"/>
</dbReference>